<reference evidence="8 9" key="1">
    <citation type="submission" date="2013-07" db="EMBL/GenBank/DDBJ databases">
        <title>The Genome Sequence of Cryptococcus heveanensis BCC8398.</title>
        <authorList>
            <consortium name="The Broad Institute Genome Sequencing Platform"/>
            <person name="Cuomo C."/>
            <person name="Litvintseva A."/>
            <person name="Chen Y."/>
            <person name="Heitman J."/>
            <person name="Sun S."/>
            <person name="Springer D."/>
            <person name="Dromer F."/>
            <person name="Young S.K."/>
            <person name="Zeng Q."/>
            <person name="Gargeya S."/>
            <person name="Fitzgerald M."/>
            <person name="Abouelleil A."/>
            <person name="Alvarado L."/>
            <person name="Berlin A.M."/>
            <person name="Chapman S.B."/>
            <person name="Dewar J."/>
            <person name="Goldberg J."/>
            <person name="Griggs A."/>
            <person name="Gujja S."/>
            <person name="Hansen M."/>
            <person name="Howarth C."/>
            <person name="Imamovic A."/>
            <person name="Larimer J."/>
            <person name="McCowan C."/>
            <person name="Murphy C."/>
            <person name="Pearson M."/>
            <person name="Priest M."/>
            <person name="Roberts A."/>
            <person name="Saif S."/>
            <person name="Shea T."/>
            <person name="Sykes S."/>
            <person name="Wortman J."/>
            <person name="Nusbaum C."/>
            <person name="Birren B."/>
        </authorList>
    </citation>
    <scope>NUCLEOTIDE SEQUENCE [LARGE SCALE GENOMIC DNA]</scope>
    <source>
        <strain evidence="8 9">BCC8398</strain>
    </source>
</reference>
<evidence type="ECO:0000256" key="1">
    <source>
        <dbReference type="ARBA" id="ARBA00004127"/>
    </source>
</evidence>
<feature type="transmembrane region" description="Helical" evidence="6">
    <location>
        <begin position="302"/>
        <end position="323"/>
    </location>
</feature>
<dbReference type="STRING" id="1296120.A0A1B9GR86"/>
<proteinExistence type="predicted"/>
<name>A0A1B9GR86_9TREE</name>
<dbReference type="PANTHER" id="PTHR21324:SF2">
    <property type="entry name" value="EG:22E5.9 PROTEIN"/>
    <property type="match status" value="1"/>
</dbReference>
<feature type="transmembrane region" description="Helical" evidence="6">
    <location>
        <begin position="371"/>
        <end position="390"/>
    </location>
</feature>
<feature type="transmembrane region" description="Helical" evidence="6">
    <location>
        <begin position="339"/>
        <end position="359"/>
    </location>
</feature>
<evidence type="ECO:0000256" key="5">
    <source>
        <dbReference type="SAM" id="MobiDB-lite"/>
    </source>
</evidence>
<keyword evidence="9" id="KW-1185">Reference proteome</keyword>
<feature type="domain" description="CWH43-like N-terminal" evidence="7">
    <location>
        <begin position="253"/>
        <end position="480"/>
    </location>
</feature>
<comment type="subcellular location">
    <subcellularLocation>
        <location evidence="1">Endomembrane system</location>
        <topology evidence="1">Multi-pass membrane protein</topology>
    </subcellularLocation>
</comment>
<reference evidence="9" key="2">
    <citation type="submission" date="2013-12" db="EMBL/GenBank/DDBJ databases">
        <title>Evolution of pathogenesis and genome organization in the Tremellales.</title>
        <authorList>
            <person name="Cuomo C."/>
            <person name="Litvintseva A."/>
            <person name="Heitman J."/>
            <person name="Chen Y."/>
            <person name="Sun S."/>
            <person name="Springer D."/>
            <person name="Dromer F."/>
            <person name="Young S."/>
            <person name="Zeng Q."/>
            <person name="Chapman S."/>
            <person name="Gujja S."/>
            <person name="Saif S."/>
            <person name="Birren B."/>
        </authorList>
    </citation>
    <scope>NUCLEOTIDE SEQUENCE [LARGE SCALE GENOMIC DNA]</scope>
    <source>
        <strain evidence="9">BCC8398</strain>
    </source>
</reference>
<dbReference type="EMBL" id="KI669505">
    <property type="protein sequence ID" value="OCF33375.1"/>
    <property type="molecule type" value="Genomic_DNA"/>
</dbReference>
<organism evidence="8 9">
    <name type="scientific">Kwoniella heveanensis BCC8398</name>
    <dbReference type="NCBI Taxonomy" id="1296120"/>
    <lineage>
        <taxon>Eukaryota</taxon>
        <taxon>Fungi</taxon>
        <taxon>Dikarya</taxon>
        <taxon>Basidiomycota</taxon>
        <taxon>Agaricomycotina</taxon>
        <taxon>Tremellomycetes</taxon>
        <taxon>Tremellales</taxon>
        <taxon>Cryptococcaceae</taxon>
        <taxon>Kwoniella</taxon>
    </lineage>
</organism>
<keyword evidence="2 6" id="KW-0812">Transmembrane</keyword>
<evidence type="ECO:0000313" key="9">
    <source>
        <dbReference type="Proteomes" id="UP000092666"/>
    </source>
</evidence>
<sequence length="516" mass="58065">MSAPSHSILFDKTDPAYTHHRHPFQRHPSDSNLPTTHPGTTPEPHFGERSRPSSQARASVQIPELSYPRKHQRLSQLSILIPSATVDFSANPDSSRHSRSFGLAHPASEQGGNGPEGVEYVEPGRTTATGPVAVVRGSGYKDEVWEIAIPPLDRNAPSPIPTVWEKISHKAYQHEVNNVSDRTFVEPFPQQIRRDKQEIKGVPYGLAGEALAGPQIETKQQDNAGRRTAKKKLPWWLNTRTFTSHCLFGWYIYPPLLASLIWIAGLTLLLSLWISSGKPRYKSDSAGIAFISDVGAAHQTTFIIICCTVIVLYFSTVCIIRWLRHKGRIPETVGIKEKIFSWLAIFWCAVGCAGLLVLARWNCWDYKQVHWYGTFVFITGVALSAIFQTAEVWCLRKEHENRQHLRRNSYIKLAIVALSVILAGTFGGMYMWCHGTTTPTSEGRTFEQCNTSSSTAAILEWTIAFGLNGYFLTLVADIWPSAKSSQRWKVAVKRYEEKRWRNSQDRQVGKSFVDMS</sequence>
<dbReference type="GO" id="GO:0005886">
    <property type="term" value="C:plasma membrane"/>
    <property type="evidence" value="ECO:0007669"/>
    <property type="project" value="TreeGrafter"/>
</dbReference>
<feature type="transmembrane region" description="Helical" evidence="6">
    <location>
        <begin position="461"/>
        <end position="479"/>
    </location>
</feature>
<evidence type="ECO:0000256" key="4">
    <source>
        <dbReference type="ARBA" id="ARBA00023136"/>
    </source>
</evidence>
<dbReference type="Proteomes" id="UP000092666">
    <property type="component" value="Unassembled WGS sequence"/>
</dbReference>
<feature type="compositionally biased region" description="Low complexity" evidence="5">
    <location>
        <begin position="34"/>
        <end position="44"/>
    </location>
</feature>
<evidence type="ECO:0000256" key="2">
    <source>
        <dbReference type="ARBA" id="ARBA00022692"/>
    </source>
</evidence>
<protein>
    <recommendedName>
        <fullName evidence="7">CWH43-like N-terminal domain-containing protein</fullName>
    </recommendedName>
</protein>
<dbReference type="AlphaFoldDB" id="A0A1B9GR86"/>
<accession>A0A1B9GR86</accession>
<dbReference type="InterPro" id="IPR050911">
    <property type="entry name" value="DRAM/TMEM150_Autophagy_Mod"/>
</dbReference>
<dbReference type="PANTHER" id="PTHR21324">
    <property type="entry name" value="FASTING-INDUCIBLE INTEGRAL MEMBRANE PROTEIN TM6P1-RELATED"/>
    <property type="match status" value="1"/>
</dbReference>
<dbReference type="GO" id="GO:0012505">
    <property type="term" value="C:endomembrane system"/>
    <property type="evidence" value="ECO:0007669"/>
    <property type="project" value="UniProtKB-SubCell"/>
</dbReference>
<evidence type="ECO:0000256" key="3">
    <source>
        <dbReference type="ARBA" id="ARBA00022989"/>
    </source>
</evidence>
<keyword evidence="4 6" id="KW-0472">Membrane</keyword>
<feature type="region of interest" description="Disordered" evidence="5">
    <location>
        <begin position="1"/>
        <end position="67"/>
    </location>
</feature>
<evidence type="ECO:0000256" key="6">
    <source>
        <dbReference type="SAM" id="Phobius"/>
    </source>
</evidence>
<keyword evidence="3 6" id="KW-1133">Transmembrane helix</keyword>
<evidence type="ECO:0000313" key="8">
    <source>
        <dbReference type="EMBL" id="OCF33375.1"/>
    </source>
</evidence>
<dbReference type="Pfam" id="PF10277">
    <property type="entry name" value="Frag1"/>
    <property type="match status" value="1"/>
</dbReference>
<feature type="transmembrane region" description="Helical" evidence="6">
    <location>
        <begin position="410"/>
        <end position="432"/>
    </location>
</feature>
<evidence type="ECO:0000259" key="7">
    <source>
        <dbReference type="Pfam" id="PF10277"/>
    </source>
</evidence>
<dbReference type="InterPro" id="IPR019402">
    <property type="entry name" value="CWH43_N"/>
</dbReference>
<gene>
    <name evidence="8" type="ORF">I316_04794</name>
</gene>
<feature type="transmembrane region" description="Helical" evidence="6">
    <location>
        <begin position="250"/>
        <end position="274"/>
    </location>
</feature>
<feature type="region of interest" description="Disordered" evidence="5">
    <location>
        <begin position="89"/>
        <end position="114"/>
    </location>
</feature>
<dbReference type="OrthoDB" id="10032492at2759"/>